<evidence type="ECO:0000313" key="2">
    <source>
        <dbReference type="Proteomes" id="UP001275436"/>
    </source>
</evidence>
<name>A0ABQ5TR07_9BACI</name>
<dbReference type="RefSeq" id="WP_317958443.1">
    <property type="nucleotide sequence ID" value="NZ_BSKO01000001.1"/>
</dbReference>
<gene>
    <name evidence="1" type="ORF">MACH08_39420</name>
</gene>
<accession>A0ABQ5TR07</accession>
<reference evidence="1 2" key="1">
    <citation type="submission" date="2023-02" db="EMBL/GenBank/DDBJ databases">
        <title>Oceanobacillus kimchii IFOP_LL358 isolated form Alexandrium catenella lab strain.</title>
        <authorList>
            <person name="Gajardo G."/>
            <person name="Ueki S."/>
            <person name="Maruyama F."/>
        </authorList>
    </citation>
    <scope>NUCLEOTIDE SEQUENCE [LARGE SCALE GENOMIC DNA]</scope>
    <source>
        <strain evidence="1 2">IFOP_LL358</strain>
    </source>
</reference>
<dbReference type="Proteomes" id="UP001275436">
    <property type="component" value="Unassembled WGS sequence"/>
</dbReference>
<organism evidence="1 2">
    <name type="scientific">Oceanobacillus kimchii</name>
    <dbReference type="NCBI Taxonomy" id="746691"/>
    <lineage>
        <taxon>Bacteria</taxon>
        <taxon>Bacillati</taxon>
        <taxon>Bacillota</taxon>
        <taxon>Bacilli</taxon>
        <taxon>Bacillales</taxon>
        <taxon>Bacillaceae</taxon>
        <taxon>Oceanobacillus</taxon>
    </lineage>
</organism>
<sequence>MQKVILLFIIMILLNGCRQYEVSRETAMVQFTLIEPIRGVTHSCIGSI</sequence>
<keyword evidence="2" id="KW-1185">Reference proteome</keyword>
<protein>
    <submittedName>
        <fullName evidence="1">Uncharacterized protein</fullName>
    </submittedName>
</protein>
<evidence type="ECO:0000313" key="1">
    <source>
        <dbReference type="EMBL" id="GLO68158.1"/>
    </source>
</evidence>
<comment type="caution">
    <text evidence="1">The sequence shown here is derived from an EMBL/GenBank/DDBJ whole genome shotgun (WGS) entry which is preliminary data.</text>
</comment>
<proteinExistence type="predicted"/>
<dbReference type="EMBL" id="BSKO01000001">
    <property type="protein sequence ID" value="GLO68158.1"/>
    <property type="molecule type" value="Genomic_DNA"/>
</dbReference>